<keyword evidence="1" id="KW-0175">Coiled coil</keyword>
<organism evidence="2 3">
    <name type="scientific">Alternaria atra</name>
    <dbReference type="NCBI Taxonomy" id="119953"/>
    <lineage>
        <taxon>Eukaryota</taxon>
        <taxon>Fungi</taxon>
        <taxon>Dikarya</taxon>
        <taxon>Ascomycota</taxon>
        <taxon>Pezizomycotina</taxon>
        <taxon>Dothideomycetes</taxon>
        <taxon>Pleosporomycetidae</taxon>
        <taxon>Pleosporales</taxon>
        <taxon>Pleosporineae</taxon>
        <taxon>Pleosporaceae</taxon>
        <taxon>Alternaria</taxon>
        <taxon>Alternaria sect. Ulocladioides</taxon>
    </lineage>
</organism>
<sequence length="877" mass="99989">MAEMAGTIFGVISLSIQLFDKFNTYTNSVKDARNKAEQITRELDTLVNLLENLETIISRLDPTTSAAFTRNSIQECARAIEVIRSRLGDAAPAISSGRFWTRSRNVIKRLTYPFKENDIKYWKDVLASIQQSLQIALLASQTDQQQRYFTTLQAQLSQLSLNTNAGIQMILDQQRRAQAPAGQHIMDQIQSSGTEISNHRRHQRSVQSPFQDYDQTFTQETQISSHSPSAAETARYNDLDYTLLPVSAIGLEEDITSFQNLERRVRPMHSQLKKKLNTSIFCNCRKRREEKQFVWSPFVVSLNEVHSHDPSCPLWIPGTHDKNFGFGIVLCYLILGLKLRVFMTLSIASGTFSINPSLSAHRIVSEESSPAFKLIRLVTEGDSQWVPEDYSAELTRIFQTRQASPHDRLESGYTILHYFCGKAAWTKNTSHCDLIKYRSMLNQLLRYMSYADASEIDENGRTCVDTILYPSRFDDSVDHIRKSLASDLLQYGLRLSPASGPFTSRKFWFDIPFAKFPDPFAGLDDSIAAALSRSEVEFSKLMRRRHTTNNSHRKETAELYRLVTSMGWVRGCQILFDYGFSYIPDTPWQRQSPPLTGLRWQNSLLYKAIRSRNQAMVQFWLGLRENAEADCLPYIGDLELAVTDASVMSPENIVETLVKCLVEQRCRLQQITRISGVTCECVTGSTDIIDVHAACALRVLDEQGFEVNILPWMRPGYVAAFKDLEGRDSNLRTFKEIVQCVAKAVGGVAHRWIVTEFIRLCVFSWLGIRHTCCDLDKTLFADESDLSRQPLPRYPPDELQRIQEEDAYLTVVLEDMVPFFDARYDTHEGDLQSFVDDILLPEMETVLDRLKQEDEATYAASRREMGVVMVDECESGA</sequence>
<proteinExistence type="predicted"/>
<dbReference type="OrthoDB" id="1577640at2759"/>
<evidence type="ECO:0000313" key="2">
    <source>
        <dbReference type="EMBL" id="CAG5140731.1"/>
    </source>
</evidence>
<dbReference type="RefSeq" id="XP_043164302.1">
    <property type="nucleotide sequence ID" value="XM_043308367.1"/>
</dbReference>
<evidence type="ECO:0000313" key="3">
    <source>
        <dbReference type="Proteomes" id="UP000676310"/>
    </source>
</evidence>
<accession>A0A8J2HUM3</accession>
<comment type="caution">
    <text evidence="2">The sequence shown here is derived from an EMBL/GenBank/DDBJ whole genome shotgun (WGS) entry which is preliminary data.</text>
</comment>
<protein>
    <recommendedName>
        <fullName evidence="4">Fungal N-terminal domain-containing protein</fullName>
    </recommendedName>
</protein>
<evidence type="ECO:0000256" key="1">
    <source>
        <dbReference type="SAM" id="Coils"/>
    </source>
</evidence>
<gene>
    <name evidence="2" type="ORF">ALTATR162_LOCUS773</name>
</gene>
<name>A0A8J2HUM3_9PLEO</name>
<keyword evidence="3" id="KW-1185">Reference proteome</keyword>
<dbReference type="EMBL" id="CAJRGZ010000015">
    <property type="protein sequence ID" value="CAG5140731.1"/>
    <property type="molecule type" value="Genomic_DNA"/>
</dbReference>
<reference evidence="2" key="1">
    <citation type="submission" date="2021-05" db="EMBL/GenBank/DDBJ databases">
        <authorList>
            <person name="Stam R."/>
        </authorList>
    </citation>
    <scope>NUCLEOTIDE SEQUENCE</scope>
    <source>
        <strain evidence="2">CS162</strain>
    </source>
</reference>
<feature type="coiled-coil region" evidence="1">
    <location>
        <begin position="22"/>
        <end position="56"/>
    </location>
</feature>
<dbReference type="GeneID" id="67019762"/>
<dbReference type="AlphaFoldDB" id="A0A8J2HUM3"/>
<evidence type="ECO:0008006" key="4">
    <source>
        <dbReference type="Google" id="ProtNLM"/>
    </source>
</evidence>
<dbReference type="Proteomes" id="UP000676310">
    <property type="component" value="Unassembled WGS sequence"/>
</dbReference>